<dbReference type="Proteomes" id="UP001499942">
    <property type="component" value="Unassembled WGS sequence"/>
</dbReference>
<dbReference type="EMBL" id="BAAASR010000022">
    <property type="protein sequence ID" value="GAA2504703.1"/>
    <property type="molecule type" value="Genomic_DNA"/>
</dbReference>
<sequence length="61" mass="6337">MSQHLLRILSHSAALIDKALQHTVVAAVNAGVPPQDVAQWAKLPPGPLADALKAYQDAGDG</sequence>
<evidence type="ECO:0000313" key="2">
    <source>
        <dbReference type="Proteomes" id="UP001499942"/>
    </source>
</evidence>
<dbReference type="RefSeq" id="WP_344363464.1">
    <property type="nucleotide sequence ID" value="NZ_BAAASR010000022.1"/>
</dbReference>
<gene>
    <name evidence="1" type="ORF">GCM10010393_41620</name>
</gene>
<proteinExistence type="predicted"/>
<keyword evidence="2" id="KW-1185">Reference proteome</keyword>
<accession>A0ABP5ZUM7</accession>
<protein>
    <submittedName>
        <fullName evidence="1">Uncharacterized protein</fullName>
    </submittedName>
</protein>
<organism evidence="1 2">
    <name type="scientific">Streptomyces gobitricini</name>
    <dbReference type="NCBI Taxonomy" id="68211"/>
    <lineage>
        <taxon>Bacteria</taxon>
        <taxon>Bacillati</taxon>
        <taxon>Actinomycetota</taxon>
        <taxon>Actinomycetes</taxon>
        <taxon>Kitasatosporales</taxon>
        <taxon>Streptomycetaceae</taxon>
        <taxon>Streptomyces</taxon>
    </lineage>
</organism>
<evidence type="ECO:0000313" key="1">
    <source>
        <dbReference type="EMBL" id="GAA2504703.1"/>
    </source>
</evidence>
<comment type="caution">
    <text evidence="1">The sequence shown here is derived from an EMBL/GenBank/DDBJ whole genome shotgun (WGS) entry which is preliminary data.</text>
</comment>
<name>A0ABP5ZUM7_9ACTN</name>
<reference evidence="2" key="1">
    <citation type="journal article" date="2019" name="Int. J. Syst. Evol. Microbiol.">
        <title>The Global Catalogue of Microorganisms (GCM) 10K type strain sequencing project: providing services to taxonomists for standard genome sequencing and annotation.</title>
        <authorList>
            <consortium name="The Broad Institute Genomics Platform"/>
            <consortium name="The Broad Institute Genome Sequencing Center for Infectious Disease"/>
            <person name="Wu L."/>
            <person name="Ma J."/>
        </authorList>
    </citation>
    <scope>NUCLEOTIDE SEQUENCE [LARGE SCALE GENOMIC DNA]</scope>
    <source>
        <strain evidence="2">JCM 5062</strain>
    </source>
</reference>